<gene>
    <name evidence="7" type="primary">glgA</name>
    <name evidence="10" type="ORF">COY66_02445</name>
</gene>
<evidence type="ECO:0000256" key="2">
    <source>
        <dbReference type="ARBA" id="ARBA00002764"/>
    </source>
</evidence>
<protein>
    <recommendedName>
        <fullName evidence="7">Glycogen synthase</fullName>
        <ecNumber evidence="7">2.4.1.21</ecNumber>
    </recommendedName>
    <alternativeName>
        <fullName evidence="7">Starch [bacterial glycogen] synthase</fullName>
    </alternativeName>
</protein>
<dbReference type="UniPathway" id="UPA00164"/>
<dbReference type="Proteomes" id="UP000230779">
    <property type="component" value="Unassembled WGS sequence"/>
</dbReference>
<feature type="binding site" evidence="7">
    <location>
        <position position="19"/>
    </location>
    <ligand>
        <name>ADP-alpha-D-glucose</name>
        <dbReference type="ChEBI" id="CHEBI:57498"/>
    </ligand>
</feature>
<evidence type="ECO:0000256" key="4">
    <source>
        <dbReference type="ARBA" id="ARBA00022676"/>
    </source>
</evidence>
<comment type="similarity">
    <text evidence="3 7">Belongs to the glycosyltransferase 1 family. Bacterial/plant glycogen synthase subfamily.</text>
</comment>
<evidence type="ECO:0000259" key="9">
    <source>
        <dbReference type="Pfam" id="PF08323"/>
    </source>
</evidence>
<evidence type="ECO:0000256" key="5">
    <source>
        <dbReference type="ARBA" id="ARBA00022679"/>
    </source>
</evidence>
<dbReference type="EMBL" id="PFMD01000025">
    <property type="protein sequence ID" value="PIY96876.1"/>
    <property type="molecule type" value="Genomic_DNA"/>
</dbReference>
<dbReference type="PANTHER" id="PTHR45825:SF11">
    <property type="entry name" value="ALPHA AMYLASE DOMAIN-CONTAINING PROTEIN"/>
    <property type="match status" value="1"/>
</dbReference>
<sequence length="499" mass="57543">MQQFLNIVSVSSEVDPFSKSGGLADVARALPKALKRLGHNVIVITPLHGTALREDFKLKKIKQDVPIVIDSSATVAADFWMGELPAGVPIYFIDHSRFFSSHKKIYGSKTENLRFYFFDLAVFELLQFLAFKPDIIQCHEWHTGLVPYLLKTRFSDHPLFKETASVFTIHNLAFQMGKNWWEVPLKQKDEGYAKLPLFDEKNKIENINLAKRGIIHADIINTVSEQYAEEIMTKKFGQALDRILQNRSDRLFGIINGIDYRDYNPATDPGLYKNYDFDSLHLKTKNKLFLQRMFKLPENPKVPLIAMVSRITEQKGFDLIMDILDPLLRLDLQIVVMGGGDKKYESFFRKYIKKNPKKIAAHLQFDLNHATKVYAGSDMFLMPSRFEPCGLGQMISLRYGSIPIVRATGGLVDTITDYNARTQKGNGFTFKTYDSRDLLVAITRAIENHKHREEWIELMKKGMQLSFSWKIPAKKYVLLFRKAIKNRELSEEKKENESR</sequence>
<dbReference type="InterPro" id="IPR011835">
    <property type="entry name" value="GS/SS"/>
</dbReference>
<organism evidence="10 11">
    <name type="scientific">Candidatus Kerfeldbacteria bacterium CG_4_10_14_0_8_um_filter_42_10</name>
    <dbReference type="NCBI Taxonomy" id="2014248"/>
    <lineage>
        <taxon>Bacteria</taxon>
        <taxon>Candidatus Kerfeldiibacteriota</taxon>
    </lineage>
</organism>
<evidence type="ECO:0000313" key="10">
    <source>
        <dbReference type="EMBL" id="PIY96876.1"/>
    </source>
</evidence>
<comment type="caution">
    <text evidence="10">The sequence shown here is derived from an EMBL/GenBank/DDBJ whole genome shotgun (WGS) entry which is preliminary data.</text>
</comment>
<comment type="pathway">
    <text evidence="7">Glycan biosynthesis; glycogen biosynthesis.</text>
</comment>
<dbReference type="InterPro" id="IPR001296">
    <property type="entry name" value="Glyco_trans_1"/>
</dbReference>
<comment type="catalytic activity">
    <reaction evidence="1 7">
        <text>[(1-&gt;4)-alpha-D-glucosyl](n) + ADP-alpha-D-glucose = [(1-&gt;4)-alpha-D-glucosyl](n+1) + ADP + H(+)</text>
        <dbReference type="Rhea" id="RHEA:18189"/>
        <dbReference type="Rhea" id="RHEA-COMP:9584"/>
        <dbReference type="Rhea" id="RHEA-COMP:9587"/>
        <dbReference type="ChEBI" id="CHEBI:15378"/>
        <dbReference type="ChEBI" id="CHEBI:15444"/>
        <dbReference type="ChEBI" id="CHEBI:57498"/>
        <dbReference type="ChEBI" id="CHEBI:456216"/>
        <dbReference type="EC" id="2.4.1.21"/>
    </reaction>
</comment>
<dbReference type="EC" id="2.4.1.21" evidence="7"/>
<comment type="function">
    <text evidence="2 7">Synthesizes alpha-1,4-glucan chains using ADP-glucose.</text>
</comment>
<evidence type="ECO:0000313" key="11">
    <source>
        <dbReference type="Proteomes" id="UP000230779"/>
    </source>
</evidence>
<keyword evidence="5 7" id="KW-0808">Transferase</keyword>
<feature type="domain" description="Glycosyl transferase family 1" evidence="8">
    <location>
        <begin position="293"/>
        <end position="458"/>
    </location>
</feature>
<evidence type="ECO:0000259" key="8">
    <source>
        <dbReference type="Pfam" id="PF00534"/>
    </source>
</evidence>
<dbReference type="Gene3D" id="3.40.50.2000">
    <property type="entry name" value="Glycogen Phosphorylase B"/>
    <property type="match status" value="2"/>
</dbReference>
<dbReference type="InterPro" id="IPR013534">
    <property type="entry name" value="Starch_synth_cat_dom"/>
</dbReference>
<dbReference type="CDD" id="cd03791">
    <property type="entry name" value="GT5_Glycogen_synthase_DULL1-like"/>
    <property type="match status" value="1"/>
</dbReference>
<proteinExistence type="inferred from homology"/>
<dbReference type="SUPFAM" id="SSF53756">
    <property type="entry name" value="UDP-Glycosyltransferase/glycogen phosphorylase"/>
    <property type="match status" value="1"/>
</dbReference>
<dbReference type="HAMAP" id="MF_00484">
    <property type="entry name" value="Glycogen_synth"/>
    <property type="match status" value="1"/>
</dbReference>
<dbReference type="Pfam" id="PF00534">
    <property type="entry name" value="Glycos_transf_1"/>
    <property type="match status" value="1"/>
</dbReference>
<dbReference type="AlphaFoldDB" id="A0A2M7RKG9"/>
<feature type="domain" description="Starch synthase catalytic" evidence="9">
    <location>
        <begin position="6"/>
        <end position="245"/>
    </location>
</feature>
<dbReference type="PANTHER" id="PTHR45825">
    <property type="entry name" value="GRANULE-BOUND STARCH SYNTHASE 1, CHLOROPLASTIC/AMYLOPLASTIC"/>
    <property type="match status" value="1"/>
</dbReference>
<dbReference type="GO" id="GO:0009011">
    <property type="term" value="F:alpha-1,4-glucan glucosyltransferase (ADP-glucose donor) activity"/>
    <property type="evidence" value="ECO:0007669"/>
    <property type="project" value="UniProtKB-UniRule"/>
</dbReference>
<dbReference type="Pfam" id="PF08323">
    <property type="entry name" value="Glyco_transf_5"/>
    <property type="match status" value="1"/>
</dbReference>
<evidence type="ECO:0000256" key="7">
    <source>
        <dbReference type="HAMAP-Rule" id="MF_00484"/>
    </source>
</evidence>
<evidence type="ECO:0000256" key="6">
    <source>
        <dbReference type="ARBA" id="ARBA00023056"/>
    </source>
</evidence>
<evidence type="ECO:0000256" key="3">
    <source>
        <dbReference type="ARBA" id="ARBA00010281"/>
    </source>
</evidence>
<dbReference type="GO" id="GO:0005978">
    <property type="term" value="P:glycogen biosynthetic process"/>
    <property type="evidence" value="ECO:0007669"/>
    <property type="project" value="UniProtKB-UniRule"/>
</dbReference>
<name>A0A2M7RKG9_9BACT</name>
<keyword evidence="4 7" id="KW-0328">Glycosyltransferase</keyword>
<dbReference type="NCBIfam" id="TIGR02095">
    <property type="entry name" value="glgA"/>
    <property type="match status" value="1"/>
</dbReference>
<accession>A0A2M7RKG9</accession>
<dbReference type="GO" id="GO:0004373">
    <property type="term" value="F:alpha-1,4-glucan glucosyltransferase (UDP-glucose donor) activity"/>
    <property type="evidence" value="ECO:0007669"/>
    <property type="project" value="InterPro"/>
</dbReference>
<evidence type="ECO:0000256" key="1">
    <source>
        <dbReference type="ARBA" id="ARBA00001478"/>
    </source>
</evidence>
<reference evidence="10 11" key="1">
    <citation type="submission" date="2017-09" db="EMBL/GenBank/DDBJ databases">
        <title>Depth-based differentiation of microbial function through sediment-hosted aquifers and enrichment of novel symbionts in the deep terrestrial subsurface.</title>
        <authorList>
            <person name="Probst A.J."/>
            <person name="Ladd B."/>
            <person name="Jarett J.K."/>
            <person name="Geller-Mcgrath D.E."/>
            <person name="Sieber C.M."/>
            <person name="Emerson J.B."/>
            <person name="Anantharaman K."/>
            <person name="Thomas B.C."/>
            <person name="Malmstrom R."/>
            <person name="Stieglmeier M."/>
            <person name="Klingl A."/>
            <person name="Woyke T."/>
            <person name="Ryan C.M."/>
            <person name="Banfield J.F."/>
        </authorList>
    </citation>
    <scope>NUCLEOTIDE SEQUENCE [LARGE SCALE GENOMIC DNA]</scope>
    <source>
        <strain evidence="10">CG_4_10_14_0_8_um_filter_42_10</strain>
    </source>
</reference>
<keyword evidence="6 7" id="KW-0320">Glycogen biosynthesis</keyword>